<organism evidence="3 4">
    <name type="scientific">Chlorogloeopsis fritschii PCC 6912</name>
    <dbReference type="NCBI Taxonomy" id="211165"/>
    <lineage>
        <taxon>Bacteria</taxon>
        <taxon>Bacillati</taxon>
        <taxon>Cyanobacteriota</taxon>
        <taxon>Cyanophyceae</taxon>
        <taxon>Nostocales</taxon>
        <taxon>Chlorogloeopsidaceae</taxon>
        <taxon>Chlorogloeopsis</taxon>
    </lineage>
</organism>
<dbReference type="OrthoDB" id="9787111at2"/>
<name>A0A3S1A0Y8_CHLFR</name>
<dbReference type="STRING" id="211165.GCA_000317285_00582"/>
<protein>
    <submittedName>
        <fullName evidence="3">Glycosyl transferase</fullName>
    </submittedName>
</protein>
<evidence type="ECO:0000313" key="3">
    <source>
        <dbReference type="EMBL" id="RUR83032.1"/>
    </source>
</evidence>
<accession>A0A3S1A0Y8</accession>
<dbReference type="Pfam" id="PF00534">
    <property type="entry name" value="Glycos_transf_1"/>
    <property type="match status" value="1"/>
</dbReference>
<keyword evidence="3" id="KW-0808">Transferase</keyword>
<proteinExistence type="predicted"/>
<dbReference type="RefSeq" id="WP_016873161.1">
    <property type="nucleotide sequence ID" value="NZ_AJLN01000037.1"/>
</dbReference>
<dbReference type="AlphaFoldDB" id="A0A3S1A0Y8"/>
<dbReference type="Pfam" id="PF13439">
    <property type="entry name" value="Glyco_transf_4"/>
    <property type="match status" value="1"/>
</dbReference>
<comment type="caution">
    <text evidence="3">The sequence shown here is derived from an EMBL/GenBank/DDBJ whole genome shotgun (WGS) entry which is preliminary data.</text>
</comment>
<evidence type="ECO:0000313" key="4">
    <source>
        <dbReference type="Proteomes" id="UP000268857"/>
    </source>
</evidence>
<gene>
    <name evidence="3" type="primary">csp2G</name>
    <name evidence="3" type="ORF">PCC6912_24060</name>
</gene>
<reference evidence="3 4" key="1">
    <citation type="journal article" date="2019" name="Genome Biol. Evol.">
        <title>Day and night: Metabolic profiles and evolutionary relationships of six axenic non-marine cyanobacteria.</title>
        <authorList>
            <person name="Will S.E."/>
            <person name="Henke P."/>
            <person name="Boedeker C."/>
            <person name="Huang S."/>
            <person name="Brinkmann H."/>
            <person name="Rohde M."/>
            <person name="Jarek M."/>
            <person name="Friedl T."/>
            <person name="Seufert S."/>
            <person name="Schumacher M."/>
            <person name="Overmann J."/>
            <person name="Neumann-Schaal M."/>
            <person name="Petersen J."/>
        </authorList>
    </citation>
    <scope>NUCLEOTIDE SEQUENCE [LARGE SCALE GENOMIC DNA]</scope>
    <source>
        <strain evidence="3 4">PCC 6912</strain>
    </source>
</reference>
<evidence type="ECO:0000259" key="1">
    <source>
        <dbReference type="Pfam" id="PF00534"/>
    </source>
</evidence>
<feature type="domain" description="Glycosyltransferase subfamily 4-like N-terminal" evidence="2">
    <location>
        <begin position="15"/>
        <end position="192"/>
    </location>
</feature>
<feature type="domain" description="Glycosyl transferase family 1" evidence="1">
    <location>
        <begin position="202"/>
        <end position="372"/>
    </location>
</feature>
<dbReference type="InterPro" id="IPR001296">
    <property type="entry name" value="Glyco_trans_1"/>
</dbReference>
<evidence type="ECO:0000259" key="2">
    <source>
        <dbReference type="Pfam" id="PF13439"/>
    </source>
</evidence>
<dbReference type="CDD" id="cd03801">
    <property type="entry name" value="GT4_PimA-like"/>
    <property type="match status" value="1"/>
</dbReference>
<sequence>MHIIVLEKYPSSRRGGQEIMLLDICKGLARRGHTISLLYTQPENLLEQYQEFCTCILKVNRFTIFRPEHVFSFLTDIWKSSQNIPRLKNNIVLSNQFQDTPFAYALSLFKNIPLVCYLHLPPPTKLITWQWNIGLKNLKKIIALANIEFQWGIALKGVKHFIAVSNHTKFFWVKSGYEENIIDVVYNGIDLEIYKPSNDISLIRKEWNISENIRVISYIGRLDQVKGLETLIKAFALLLKSGANARLLIAGQPVIQGEDYKKSLEKLSKDLGIENYLEFLGHVGNTTSMYQVSDVTVLPSLWAEPFGRVIVESMACGTPVVASRVGGIPEILTGEFQSGLFEPGNERNLADILSQFMNWRDKNPQLGERCREHIVSKFSLDKMVDDFEKVLERRFSSAKN</sequence>
<dbReference type="PANTHER" id="PTHR12526">
    <property type="entry name" value="GLYCOSYLTRANSFERASE"/>
    <property type="match status" value="1"/>
</dbReference>
<dbReference type="Gene3D" id="3.40.50.2000">
    <property type="entry name" value="Glycogen Phosphorylase B"/>
    <property type="match status" value="2"/>
</dbReference>
<dbReference type="InterPro" id="IPR028098">
    <property type="entry name" value="Glyco_trans_4-like_N"/>
</dbReference>
<dbReference type="EMBL" id="RSCJ01000008">
    <property type="protein sequence ID" value="RUR83032.1"/>
    <property type="molecule type" value="Genomic_DNA"/>
</dbReference>
<dbReference type="Proteomes" id="UP000268857">
    <property type="component" value="Unassembled WGS sequence"/>
</dbReference>
<keyword evidence="4" id="KW-1185">Reference proteome</keyword>
<dbReference type="SUPFAM" id="SSF53756">
    <property type="entry name" value="UDP-Glycosyltransferase/glycogen phosphorylase"/>
    <property type="match status" value="1"/>
</dbReference>
<dbReference type="GO" id="GO:0016757">
    <property type="term" value="F:glycosyltransferase activity"/>
    <property type="evidence" value="ECO:0007669"/>
    <property type="project" value="InterPro"/>
</dbReference>